<dbReference type="GO" id="GO:0003677">
    <property type="term" value="F:DNA binding"/>
    <property type="evidence" value="ECO:0007669"/>
    <property type="project" value="UniProtKB-KW"/>
</dbReference>
<evidence type="ECO:0000256" key="1">
    <source>
        <dbReference type="ARBA" id="ARBA00023015"/>
    </source>
</evidence>
<keyword evidence="1" id="KW-0805">Transcription regulation</keyword>
<organism evidence="5 6">
    <name type="scientific">Aquaticitalea lipolytica</name>
    <dbReference type="NCBI Taxonomy" id="1247562"/>
    <lineage>
        <taxon>Bacteria</taxon>
        <taxon>Pseudomonadati</taxon>
        <taxon>Bacteroidota</taxon>
        <taxon>Flavobacteriia</taxon>
        <taxon>Flavobacteriales</taxon>
        <taxon>Flavobacteriaceae</taxon>
        <taxon>Aquaticitalea</taxon>
    </lineage>
</organism>
<keyword evidence="3" id="KW-0804">Transcription</keyword>
<evidence type="ECO:0000313" key="5">
    <source>
        <dbReference type="EMBL" id="GFZ79263.1"/>
    </source>
</evidence>
<feature type="domain" description="HTH marR-type" evidence="4">
    <location>
        <begin position="1"/>
        <end position="151"/>
    </location>
</feature>
<proteinExistence type="predicted"/>
<keyword evidence="2" id="KW-0238">DNA-binding</keyword>
<dbReference type="SMART" id="SM00347">
    <property type="entry name" value="HTH_MARR"/>
    <property type="match status" value="1"/>
</dbReference>
<dbReference type="AlphaFoldDB" id="A0A8J2TP71"/>
<dbReference type="Pfam" id="PF01047">
    <property type="entry name" value="MarR"/>
    <property type="match status" value="1"/>
</dbReference>
<dbReference type="PANTHER" id="PTHR42756:SF1">
    <property type="entry name" value="TRANSCRIPTIONAL REPRESSOR OF EMRAB OPERON"/>
    <property type="match status" value="1"/>
</dbReference>
<evidence type="ECO:0000256" key="3">
    <source>
        <dbReference type="ARBA" id="ARBA00023163"/>
    </source>
</evidence>
<protein>
    <submittedName>
        <fullName evidence="5">MarR family transcriptional regulator</fullName>
    </submittedName>
</protein>
<name>A0A8J2TP71_9FLAO</name>
<gene>
    <name evidence="5" type="ORF">GCM10011531_06150</name>
</gene>
<evidence type="ECO:0000259" key="4">
    <source>
        <dbReference type="PROSITE" id="PS50995"/>
    </source>
</evidence>
<dbReference type="RefSeq" id="WP_188604869.1">
    <property type="nucleotide sequence ID" value="NZ_BMIC01000001.1"/>
</dbReference>
<evidence type="ECO:0000313" key="6">
    <source>
        <dbReference type="Proteomes" id="UP000598120"/>
    </source>
</evidence>
<dbReference type="InterPro" id="IPR000835">
    <property type="entry name" value="HTH_MarR-typ"/>
</dbReference>
<accession>A0A8J2TP71</accession>
<keyword evidence="6" id="KW-1185">Reference proteome</keyword>
<dbReference type="GO" id="GO:0003700">
    <property type="term" value="F:DNA-binding transcription factor activity"/>
    <property type="evidence" value="ECO:0007669"/>
    <property type="project" value="InterPro"/>
</dbReference>
<reference evidence="5 6" key="1">
    <citation type="journal article" date="2014" name="Int. J. Syst. Evol. Microbiol.">
        <title>Complete genome sequence of Corynebacterium casei LMG S-19264T (=DSM 44701T), isolated from a smear-ripened cheese.</title>
        <authorList>
            <consortium name="US DOE Joint Genome Institute (JGI-PGF)"/>
            <person name="Walter F."/>
            <person name="Albersmeier A."/>
            <person name="Kalinowski J."/>
            <person name="Ruckert C."/>
        </authorList>
    </citation>
    <scope>NUCLEOTIDE SEQUENCE [LARGE SCALE GENOMIC DNA]</scope>
    <source>
        <strain evidence="5 6">CGMCC 1.15295</strain>
    </source>
</reference>
<sequence length="151" mass="17539">MKELEDILKTSKTLPLSRKTIINVFLSNTYFKDEMLSVLKPFDLSVEQFNVLRILRGQNEKPLNLQDIQDRMVNKMSNTTRLIDKLLLKGFVERNTCAKNRRKIEIFITQDGLKTLSVLDPIIDDIEQQMTSNLSQTELEQLNNLLTKLKA</sequence>
<dbReference type="SUPFAM" id="SSF46785">
    <property type="entry name" value="Winged helix' DNA-binding domain"/>
    <property type="match status" value="1"/>
</dbReference>
<dbReference type="Proteomes" id="UP000598120">
    <property type="component" value="Unassembled WGS sequence"/>
</dbReference>
<dbReference type="PROSITE" id="PS50995">
    <property type="entry name" value="HTH_MARR_2"/>
    <property type="match status" value="1"/>
</dbReference>
<dbReference type="Gene3D" id="1.10.10.10">
    <property type="entry name" value="Winged helix-like DNA-binding domain superfamily/Winged helix DNA-binding domain"/>
    <property type="match status" value="1"/>
</dbReference>
<dbReference type="InterPro" id="IPR036390">
    <property type="entry name" value="WH_DNA-bd_sf"/>
</dbReference>
<comment type="caution">
    <text evidence="5">The sequence shown here is derived from an EMBL/GenBank/DDBJ whole genome shotgun (WGS) entry which is preliminary data.</text>
</comment>
<dbReference type="EMBL" id="BMIC01000001">
    <property type="protein sequence ID" value="GFZ79263.1"/>
    <property type="molecule type" value="Genomic_DNA"/>
</dbReference>
<dbReference type="PANTHER" id="PTHR42756">
    <property type="entry name" value="TRANSCRIPTIONAL REGULATOR, MARR"/>
    <property type="match status" value="1"/>
</dbReference>
<dbReference type="PRINTS" id="PR00598">
    <property type="entry name" value="HTHMARR"/>
</dbReference>
<dbReference type="InterPro" id="IPR036388">
    <property type="entry name" value="WH-like_DNA-bd_sf"/>
</dbReference>
<evidence type="ECO:0000256" key="2">
    <source>
        <dbReference type="ARBA" id="ARBA00023125"/>
    </source>
</evidence>